<feature type="active site" evidence="5">
    <location>
        <position position="18"/>
    </location>
</feature>
<dbReference type="Gene3D" id="3.40.50.2300">
    <property type="match status" value="1"/>
</dbReference>
<keyword evidence="3" id="KW-0378">Hydrolase</keyword>
<feature type="active site" description="Nucleophile" evidence="5">
    <location>
        <position position="12"/>
    </location>
</feature>
<dbReference type="EC" id="3.1.3.48" evidence="2"/>
<keyword evidence="4" id="KW-0904">Protein phosphatase</keyword>
<evidence type="ECO:0000313" key="10">
    <source>
        <dbReference type="Proteomes" id="UP000239648"/>
    </source>
</evidence>
<feature type="domain" description="Phosphotyrosine protein phosphatase I" evidence="6">
    <location>
        <begin position="6"/>
        <end position="154"/>
    </location>
</feature>
<dbReference type="STRING" id="930118.SAMN05216429_10594"/>
<evidence type="ECO:0000259" key="6">
    <source>
        <dbReference type="SMART" id="SM00226"/>
    </source>
</evidence>
<evidence type="ECO:0000313" key="8">
    <source>
        <dbReference type="EMBL" id="PPK55661.1"/>
    </source>
</evidence>
<name>A0A2S6G8U2_9GAMM</name>
<dbReference type="InterPro" id="IPR023485">
    <property type="entry name" value="Ptyr_pPase"/>
</dbReference>
<evidence type="ECO:0000256" key="1">
    <source>
        <dbReference type="ARBA" id="ARBA00011063"/>
    </source>
</evidence>
<dbReference type="RefSeq" id="WP_219820598.1">
    <property type="nucleotide sequence ID" value="NZ_PTIT01000004.1"/>
</dbReference>
<keyword evidence="10" id="KW-1185">Reference proteome</keyword>
<dbReference type="EMBL" id="PTIT01000004">
    <property type="protein sequence ID" value="PPK52793.1"/>
    <property type="molecule type" value="Genomic_DNA"/>
</dbReference>
<dbReference type="InterPro" id="IPR017867">
    <property type="entry name" value="Tyr_phospatase_low_mol_wt"/>
</dbReference>
<dbReference type="CDD" id="cd16343">
    <property type="entry name" value="LMWPTP"/>
    <property type="match status" value="1"/>
</dbReference>
<protein>
    <recommendedName>
        <fullName evidence="2">protein-tyrosine-phosphatase</fullName>
        <ecNumber evidence="2">3.1.3.48</ecNumber>
    </recommendedName>
</protein>
<reference evidence="7 10" key="1">
    <citation type="submission" date="2018-02" db="EMBL/GenBank/DDBJ databases">
        <title>Deep subsurface shale carbon reservoir microbial communities from Ohio and West Virginia, USA.</title>
        <authorList>
            <person name="Wrighton K."/>
        </authorList>
    </citation>
    <scope>NUCLEOTIDE SEQUENCE [LARGE SCALE GENOMIC DNA]</scope>
    <source>
        <strain evidence="7 10">UTICA-S1B6</strain>
    </source>
</reference>
<dbReference type="Proteomes" id="UP000239446">
    <property type="component" value="Unassembled WGS sequence"/>
</dbReference>
<evidence type="ECO:0000256" key="2">
    <source>
        <dbReference type="ARBA" id="ARBA00013064"/>
    </source>
</evidence>
<evidence type="ECO:0000256" key="4">
    <source>
        <dbReference type="ARBA" id="ARBA00022912"/>
    </source>
</evidence>
<dbReference type="GO" id="GO:0004725">
    <property type="term" value="F:protein tyrosine phosphatase activity"/>
    <property type="evidence" value="ECO:0007669"/>
    <property type="project" value="UniProtKB-EC"/>
</dbReference>
<evidence type="ECO:0000256" key="5">
    <source>
        <dbReference type="PIRSR" id="PIRSR617867-1"/>
    </source>
</evidence>
<dbReference type="PANTHER" id="PTHR11717:SF7">
    <property type="entry name" value="LOW MOLECULAR WEIGHT PHOSPHOTYROSINE PROTEIN PHOSPHATASE"/>
    <property type="match status" value="1"/>
</dbReference>
<dbReference type="InterPro" id="IPR050438">
    <property type="entry name" value="LMW_PTPase"/>
</dbReference>
<comment type="similarity">
    <text evidence="1">Belongs to the low molecular weight phosphotyrosine protein phosphatase family.</text>
</comment>
<comment type="caution">
    <text evidence="8">The sequence shown here is derived from an EMBL/GenBank/DDBJ whole genome shotgun (WGS) entry which is preliminary data.</text>
</comment>
<evidence type="ECO:0000313" key="9">
    <source>
        <dbReference type="Proteomes" id="UP000239446"/>
    </source>
</evidence>
<accession>A0A2S6G8U2</accession>
<evidence type="ECO:0000313" key="7">
    <source>
        <dbReference type="EMBL" id="PPK52793.1"/>
    </source>
</evidence>
<evidence type="ECO:0000256" key="3">
    <source>
        <dbReference type="ARBA" id="ARBA00022801"/>
    </source>
</evidence>
<reference evidence="8 9" key="2">
    <citation type="submission" date="2018-02" db="EMBL/GenBank/DDBJ databases">
        <title>Subsurface microbial communities from deep shales in Ohio and West Virginia, USA.</title>
        <authorList>
            <person name="Wrighton K."/>
        </authorList>
    </citation>
    <scope>NUCLEOTIDE SEQUENCE [LARGE SCALE GENOMIC DNA]</scope>
    <source>
        <strain evidence="8 9">UTICA-S1B9</strain>
    </source>
</reference>
<proteinExistence type="inferred from homology"/>
<dbReference type="InterPro" id="IPR036196">
    <property type="entry name" value="Ptyr_pPase_sf"/>
</dbReference>
<dbReference type="PRINTS" id="PR00719">
    <property type="entry name" value="LMWPTPASE"/>
</dbReference>
<feature type="active site" description="Proton donor" evidence="5">
    <location>
        <position position="128"/>
    </location>
</feature>
<dbReference type="EMBL" id="PTIU01000004">
    <property type="protein sequence ID" value="PPK55661.1"/>
    <property type="molecule type" value="Genomic_DNA"/>
</dbReference>
<dbReference type="Proteomes" id="UP000239648">
    <property type="component" value="Unassembled WGS sequence"/>
</dbReference>
<gene>
    <name evidence="8" type="ORF">B0H24_100462</name>
    <name evidence="7" type="ORF">BY455_104114</name>
</gene>
<dbReference type="SUPFAM" id="SSF52788">
    <property type="entry name" value="Phosphotyrosine protein phosphatases I"/>
    <property type="match status" value="1"/>
</dbReference>
<organism evidence="8 9">
    <name type="scientific">Marinobacter persicus</name>
    <dbReference type="NCBI Taxonomy" id="930118"/>
    <lineage>
        <taxon>Bacteria</taxon>
        <taxon>Pseudomonadati</taxon>
        <taxon>Pseudomonadota</taxon>
        <taxon>Gammaproteobacteria</taxon>
        <taxon>Pseudomonadales</taxon>
        <taxon>Marinobacteraceae</taxon>
        <taxon>Marinobacter</taxon>
    </lineage>
</organism>
<dbReference type="AlphaFoldDB" id="A0A2S6G8U2"/>
<dbReference type="FunFam" id="3.40.50.2300:FF:000113">
    <property type="entry name" value="Low molecular weight protein-tyrosine-phosphatase"/>
    <property type="match status" value="1"/>
</dbReference>
<dbReference type="SMART" id="SM00226">
    <property type="entry name" value="LMWPc"/>
    <property type="match status" value="1"/>
</dbReference>
<dbReference type="PANTHER" id="PTHR11717">
    <property type="entry name" value="LOW MOLECULAR WEIGHT PROTEIN TYROSINE PHOSPHATASE"/>
    <property type="match status" value="1"/>
</dbReference>
<dbReference type="Pfam" id="PF01451">
    <property type="entry name" value="LMWPc"/>
    <property type="match status" value="1"/>
</dbReference>
<sequence length="160" mass="17852">MSEQKIRILFVCLGNICRSPSAEGVFRQLAEREGLLSTLEIDSCGTGHWHIGKKPDARATAAAARRGVDLSGLRARQIEPEDLDRFDYILTMDRANLADVRDMWHQNGGTEPQLFLSFASADAMEVPDPYYGGEDGFDQVLDLIEQASEGLLREIRERLA</sequence>